<evidence type="ECO:0000313" key="6">
    <source>
        <dbReference type="EMBL" id="KAL3282122.1"/>
    </source>
</evidence>
<comment type="caution">
    <text evidence="6">The sequence shown here is derived from an EMBL/GenBank/DDBJ whole genome shotgun (WGS) entry which is preliminary data.</text>
</comment>
<dbReference type="Pfam" id="PF04227">
    <property type="entry name" value="Indigoidine_A"/>
    <property type="match status" value="1"/>
</dbReference>
<evidence type="ECO:0000256" key="1">
    <source>
        <dbReference type="ARBA" id="ARBA00022723"/>
    </source>
</evidence>
<keyword evidence="7" id="KW-1185">Reference proteome</keyword>
<dbReference type="GO" id="GO:0016829">
    <property type="term" value="F:lyase activity"/>
    <property type="evidence" value="ECO:0007669"/>
    <property type="project" value="UniProtKB-KW"/>
</dbReference>
<dbReference type="InterPro" id="IPR022830">
    <property type="entry name" value="Indigdn_synthA-like"/>
</dbReference>
<evidence type="ECO:0008006" key="8">
    <source>
        <dbReference type="Google" id="ProtNLM"/>
    </source>
</evidence>
<keyword evidence="5" id="KW-0326">Glycosidase</keyword>
<dbReference type="GO" id="GO:0016798">
    <property type="term" value="F:hydrolase activity, acting on glycosyl bonds"/>
    <property type="evidence" value="ECO:0007669"/>
    <property type="project" value="UniProtKB-KW"/>
</dbReference>
<evidence type="ECO:0000256" key="4">
    <source>
        <dbReference type="ARBA" id="ARBA00023239"/>
    </source>
</evidence>
<dbReference type="SUPFAM" id="SSF110581">
    <property type="entry name" value="Indigoidine synthase A-like"/>
    <property type="match status" value="1"/>
</dbReference>
<reference evidence="6 7" key="1">
    <citation type="journal article" date="2021" name="BMC Biol.">
        <title>Horizontally acquired antibacterial genes associated with adaptive radiation of ladybird beetles.</title>
        <authorList>
            <person name="Li H.S."/>
            <person name="Tang X.F."/>
            <person name="Huang Y.H."/>
            <person name="Xu Z.Y."/>
            <person name="Chen M.L."/>
            <person name="Du X.Y."/>
            <person name="Qiu B.Y."/>
            <person name="Chen P.T."/>
            <person name="Zhang W."/>
            <person name="Slipinski A."/>
            <person name="Escalona H.E."/>
            <person name="Waterhouse R.M."/>
            <person name="Zwick A."/>
            <person name="Pang H."/>
        </authorList>
    </citation>
    <scope>NUCLEOTIDE SEQUENCE [LARGE SCALE GENOMIC DNA]</scope>
    <source>
        <strain evidence="6">SYSU2018</strain>
    </source>
</reference>
<evidence type="ECO:0000256" key="3">
    <source>
        <dbReference type="ARBA" id="ARBA00023211"/>
    </source>
</evidence>
<evidence type="ECO:0000256" key="5">
    <source>
        <dbReference type="ARBA" id="ARBA00023295"/>
    </source>
</evidence>
<dbReference type="Gene3D" id="3.40.1790.10">
    <property type="entry name" value="Indigoidine synthase domain"/>
    <property type="match status" value="1"/>
</dbReference>
<keyword evidence="4" id="KW-0456">Lyase</keyword>
<name>A0ABD2NU92_9CUCU</name>
<dbReference type="HAMAP" id="MF_01876">
    <property type="entry name" value="PsiMP_glycosidase"/>
    <property type="match status" value="1"/>
</dbReference>
<dbReference type="InterPro" id="IPR007342">
    <property type="entry name" value="PsuG"/>
</dbReference>
<gene>
    <name evidence="6" type="ORF">HHI36_005320</name>
</gene>
<organism evidence="6 7">
    <name type="scientific">Cryptolaemus montrouzieri</name>
    <dbReference type="NCBI Taxonomy" id="559131"/>
    <lineage>
        <taxon>Eukaryota</taxon>
        <taxon>Metazoa</taxon>
        <taxon>Ecdysozoa</taxon>
        <taxon>Arthropoda</taxon>
        <taxon>Hexapoda</taxon>
        <taxon>Insecta</taxon>
        <taxon>Pterygota</taxon>
        <taxon>Neoptera</taxon>
        <taxon>Endopterygota</taxon>
        <taxon>Coleoptera</taxon>
        <taxon>Polyphaga</taxon>
        <taxon>Cucujiformia</taxon>
        <taxon>Coccinelloidea</taxon>
        <taxon>Coccinellidae</taxon>
        <taxon>Scymninae</taxon>
        <taxon>Scymnini</taxon>
        <taxon>Cryptolaemus</taxon>
    </lineage>
</organism>
<sequence length="381" mass="41842">MLHVAKKFQLSLFCNFRRFHNTSESFERLINSGVLSINEEVKYALAEQHPVVALESTIITHGLPYPDNVKCAMDVENEIRQKGAVPATIAILNGVIRAGLSIEEMETLGNIAKSNPIKTSRRDFPYVISNKSNGGTTVSGTLIVANKIGIPIFATGGIGGVHREGETTFDISADLIELGKSQVAVVSSGVKSILDIPKTLEYLETQGVFVATYGATKDFPAFYSRKSGCQAPYSIPNATEAARIISSTRNMNLQSGMLFAVPVPEEYALNDEEIQKVIERALEEARKNDIRGKQITPFLLRNIWEMTHGKSLHTNIALIKNNAKVAASIAVEIGKLEKTSKSSSGTGSRIDRQKDDIGLVRLHHSVHTEIELVFFVDERYL</sequence>
<dbReference type="GO" id="GO:0046872">
    <property type="term" value="F:metal ion binding"/>
    <property type="evidence" value="ECO:0007669"/>
    <property type="project" value="UniProtKB-KW"/>
</dbReference>
<dbReference type="PANTHER" id="PTHR42909">
    <property type="entry name" value="ZGC:136858"/>
    <property type="match status" value="1"/>
</dbReference>
<protein>
    <recommendedName>
        <fullName evidence="8">Pseudouridine-5'-phosphate glycosidase</fullName>
    </recommendedName>
</protein>
<evidence type="ECO:0000256" key="2">
    <source>
        <dbReference type="ARBA" id="ARBA00022801"/>
    </source>
</evidence>
<keyword evidence="1" id="KW-0479">Metal-binding</keyword>
<dbReference type="EMBL" id="JABFTP020000144">
    <property type="protein sequence ID" value="KAL3282122.1"/>
    <property type="molecule type" value="Genomic_DNA"/>
</dbReference>
<dbReference type="Proteomes" id="UP001516400">
    <property type="component" value="Unassembled WGS sequence"/>
</dbReference>
<accession>A0ABD2NU92</accession>
<dbReference type="PANTHER" id="PTHR42909:SF1">
    <property type="entry name" value="CARBOHYDRATE KINASE PFKB DOMAIN-CONTAINING PROTEIN"/>
    <property type="match status" value="1"/>
</dbReference>
<keyword evidence="3" id="KW-0464">Manganese</keyword>
<keyword evidence="2" id="KW-0378">Hydrolase</keyword>
<dbReference type="AlphaFoldDB" id="A0ABD2NU92"/>
<proteinExistence type="inferred from homology"/>
<evidence type="ECO:0000313" key="7">
    <source>
        <dbReference type="Proteomes" id="UP001516400"/>
    </source>
</evidence>